<gene>
    <name evidence="1" type="ORF">F1721_32240</name>
</gene>
<sequence length="64" mass="6769">MIPRPAPVGHIILTAWTCPDCDVTGRTPPEDEPECWNCGGRVVVTARPAVPAPARDACAAESRS</sequence>
<dbReference type="Proteomes" id="UP000323946">
    <property type="component" value="Unassembled WGS sequence"/>
</dbReference>
<accession>A0A5M7BEK3</accession>
<evidence type="ECO:0000313" key="2">
    <source>
        <dbReference type="Proteomes" id="UP000323946"/>
    </source>
</evidence>
<evidence type="ECO:0000313" key="1">
    <source>
        <dbReference type="EMBL" id="KAA5825831.1"/>
    </source>
</evidence>
<reference evidence="1 2" key="1">
    <citation type="submission" date="2019-09" db="EMBL/GenBank/DDBJ databases">
        <title>Draft genome sequence of the thermophilic Saccharopolyspora hirsuta VKM Ac-666T.</title>
        <authorList>
            <person name="Lobastova T.G."/>
            <person name="Fokina V."/>
            <person name="Bragin E.Y."/>
            <person name="Shtratnikova V.Y."/>
            <person name="Starodumova I.P."/>
            <person name="Tarlachkov S.V."/>
            <person name="Donova M.V."/>
        </authorList>
    </citation>
    <scope>NUCLEOTIDE SEQUENCE [LARGE SCALE GENOMIC DNA]</scope>
    <source>
        <strain evidence="1 2">VKM Ac-666</strain>
    </source>
</reference>
<dbReference type="RefSeq" id="WP_150070626.1">
    <property type="nucleotide sequence ID" value="NZ_JBEPDJ010000043.1"/>
</dbReference>
<comment type="caution">
    <text evidence="1">The sequence shown here is derived from an EMBL/GenBank/DDBJ whole genome shotgun (WGS) entry which is preliminary data.</text>
</comment>
<organism evidence="1 2">
    <name type="scientific">Saccharopolyspora hirsuta</name>
    <dbReference type="NCBI Taxonomy" id="1837"/>
    <lineage>
        <taxon>Bacteria</taxon>
        <taxon>Bacillati</taxon>
        <taxon>Actinomycetota</taxon>
        <taxon>Actinomycetes</taxon>
        <taxon>Pseudonocardiales</taxon>
        <taxon>Pseudonocardiaceae</taxon>
        <taxon>Saccharopolyspora</taxon>
    </lineage>
</organism>
<proteinExistence type="predicted"/>
<dbReference type="OrthoDB" id="5196273at2"/>
<keyword evidence="2" id="KW-1185">Reference proteome</keyword>
<dbReference type="EMBL" id="VWPH01000020">
    <property type="protein sequence ID" value="KAA5825831.1"/>
    <property type="molecule type" value="Genomic_DNA"/>
</dbReference>
<protein>
    <submittedName>
        <fullName evidence="1">Uncharacterized protein</fullName>
    </submittedName>
</protein>
<dbReference type="SUPFAM" id="SSF63393">
    <property type="entry name" value="RNA polymerase subunits"/>
    <property type="match status" value="1"/>
</dbReference>
<name>A0A5M7BEK3_SACHI</name>
<dbReference type="AlphaFoldDB" id="A0A5M7BEK3"/>
<dbReference type="InterPro" id="IPR029040">
    <property type="entry name" value="RPABC4/Spt4"/>
</dbReference>